<dbReference type="RefSeq" id="WP_012326511.1">
    <property type="nucleotide sequence ID" value="NC_010506.1"/>
</dbReference>
<proteinExistence type="predicted"/>
<evidence type="ECO:0000313" key="3">
    <source>
        <dbReference type="Proteomes" id="UP000002168"/>
    </source>
</evidence>
<evidence type="ECO:0000256" key="1">
    <source>
        <dbReference type="SAM" id="SignalP"/>
    </source>
</evidence>
<dbReference type="KEGG" id="swd:Swoo_3923"/>
<dbReference type="EMBL" id="CP000961">
    <property type="protein sequence ID" value="ACA88181.1"/>
    <property type="molecule type" value="Genomic_DNA"/>
</dbReference>
<dbReference type="AlphaFoldDB" id="B1KFK6"/>
<name>B1KFK6_SHEWM</name>
<keyword evidence="3" id="KW-1185">Reference proteome</keyword>
<accession>B1KFK6</accession>
<evidence type="ECO:0008006" key="4">
    <source>
        <dbReference type="Google" id="ProtNLM"/>
    </source>
</evidence>
<organism evidence="2 3">
    <name type="scientific">Shewanella woodyi (strain ATCC 51908 / MS32)</name>
    <dbReference type="NCBI Taxonomy" id="392500"/>
    <lineage>
        <taxon>Bacteria</taxon>
        <taxon>Pseudomonadati</taxon>
        <taxon>Pseudomonadota</taxon>
        <taxon>Gammaproteobacteria</taxon>
        <taxon>Alteromonadales</taxon>
        <taxon>Shewanellaceae</taxon>
        <taxon>Shewanella</taxon>
    </lineage>
</organism>
<sequence precursor="true">MRTITLALIPFLALTHLSGCSNAVTYHHSERNSIALETRATDPQQPVQGTIGIKTRTIVVTPKVDKTNGNATNVVSDFELKRKSSGHWYGTTEINSAFMTGKAAKDASTRSILAVKGGLGSGHLGPLNTHKKMILQNMYDTLVDLTEDKGAVKLQTQLDNLHKLLPDVSKMTFYHLTNSKKNLTDVKGNQVNSISADFNGVMNYLELVDTSLLALNYMLNNRAVTYKSKDIDGTQLNSLKQAKELKNKEREAFNTTIGNSPSIDNTITFITDIL</sequence>
<evidence type="ECO:0000313" key="2">
    <source>
        <dbReference type="EMBL" id="ACA88181.1"/>
    </source>
</evidence>
<dbReference type="STRING" id="392500.Swoo_3923"/>
<gene>
    <name evidence="2" type="ordered locus">Swoo_3923</name>
</gene>
<dbReference type="HOGENOM" id="CLU_1015251_0_0_6"/>
<reference evidence="2 3" key="1">
    <citation type="submission" date="2008-02" db="EMBL/GenBank/DDBJ databases">
        <title>Complete sequence of Shewanella woodyi ATCC 51908.</title>
        <authorList>
            <consortium name="US DOE Joint Genome Institute"/>
            <person name="Copeland A."/>
            <person name="Lucas S."/>
            <person name="Lapidus A."/>
            <person name="Glavina del Rio T."/>
            <person name="Dalin E."/>
            <person name="Tice H."/>
            <person name="Bruce D."/>
            <person name="Goodwin L."/>
            <person name="Pitluck S."/>
            <person name="Sims D."/>
            <person name="Brettin T."/>
            <person name="Detter J.C."/>
            <person name="Han C."/>
            <person name="Kuske C.R."/>
            <person name="Schmutz J."/>
            <person name="Larimer F."/>
            <person name="Land M."/>
            <person name="Hauser L."/>
            <person name="Kyrpides N."/>
            <person name="Lykidis A."/>
            <person name="Zhao J.-S."/>
            <person name="Richardson P."/>
        </authorList>
    </citation>
    <scope>NUCLEOTIDE SEQUENCE [LARGE SCALE GENOMIC DNA]</scope>
    <source>
        <strain evidence="3">ATCC 51908 / MS32</strain>
    </source>
</reference>
<dbReference type="Proteomes" id="UP000002168">
    <property type="component" value="Chromosome"/>
</dbReference>
<feature type="chain" id="PRO_5002764388" description="Lipoprotein" evidence="1">
    <location>
        <begin position="24"/>
        <end position="274"/>
    </location>
</feature>
<protein>
    <recommendedName>
        <fullName evidence="4">Lipoprotein</fullName>
    </recommendedName>
</protein>
<keyword evidence="1" id="KW-0732">Signal</keyword>
<feature type="signal peptide" evidence="1">
    <location>
        <begin position="1"/>
        <end position="23"/>
    </location>
</feature>